<keyword evidence="2" id="KW-0472">Membrane</keyword>
<keyword evidence="2" id="KW-0812">Transmembrane</keyword>
<evidence type="ECO:0000256" key="1">
    <source>
        <dbReference type="SAM" id="MobiDB-lite"/>
    </source>
</evidence>
<sequence>MNGSLRLQDEDRADYTTALDYVIGSAEIQRRLERAGVGASRLRVLGLAAGPQVASAVEPEYRSYLALRQRAGGEAPLVPSLSGPGRQQVDGAGLLPVLAVLTPILALIAAGVFLLLGHGLRFAGSAPAVADTLVLSGWISLGVGVLTAVGGVLGLYRTASRHRALGIRRDPGPSSELATARAVWQRQLREAIRALLLQYLDELAPPAAGDGEPAVHRPRFTSPRYTGPDFGTELPGPDLPTLRG</sequence>
<feature type="transmembrane region" description="Helical" evidence="2">
    <location>
        <begin position="94"/>
        <end position="115"/>
    </location>
</feature>
<accession>A0A1U9QMW7</accession>
<evidence type="ECO:0000256" key="2">
    <source>
        <dbReference type="SAM" id="Phobius"/>
    </source>
</evidence>
<evidence type="ECO:0008006" key="5">
    <source>
        <dbReference type="Google" id="ProtNLM"/>
    </source>
</evidence>
<dbReference type="KEGG" id="snw:BBN63_01410"/>
<dbReference type="RefSeq" id="WP_078073605.1">
    <property type="nucleotide sequence ID" value="NZ_CP018047.1"/>
</dbReference>
<dbReference type="OrthoDB" id="4245117at2"/>
<keyword evidence="4" id="KW-1185">Reference proteome</keyword>
<evidence type="ECO:0000313" key="4">
    <source>
        <dbReference type="Proteomes" id="UP000189677"/>
    </source>
</evidence>
<protein>
    <recommendedName>
        <fullName evidence="5">Transmembrane protein</fullName>
    </recommendedName>
</protein>
<organism evidence="3 4">
    <name type="scientific">Streptomyces niveus</name>
    <name type="common">Streptomyces spheroides</name>
    <dbReference type="NCBI Taxonomy" id="193462"/>
    <lineage>
        <taxon>Bacteria</taxon>
        <taxon>Bacillati</taxon>
        <taxon>Actinomycetota</taxon>
        <taxon>Actinomycetes</taxon>
        <taxon>Kitasatosporales</taxon>
        <taxon>Streptomycetaceae</taxon>
        <taxon>Streptomyces</taxon>
    </lineage>
</organism>
<proteinExistence type="predicted"/>
<evidence type="ECO:0000313" key="3">
    <source>
        <dbReference type="EMBL" id="AQU65121.1"/>
    </source>
</evidence>
<dbReference type="AlphaFoldDB" id="A0A1U9QMW7"/>
<keyword evidence="2" id="KW-1133">Transmembrane helix</keyword>
<dbReference type="EMBL" id="CP018047">
    <property type="protein sequence ID" value="AQU65121.1"/>
    <property type="molecule type" value="Genomic_DNA"/>
</dbReference>
<dbReference type="Proteomes" id="UP000189677">
    <property type="component" value="Chromosome"/>
</dbReference>
<gene>
    <name evidence="3" type="ORF">BBN63_01410</name>
</gene>
<reference evidence="3 4" key="1">
    <citation type="submission" date="2016-11" db="EMBL/GenBank/DDBJ databases">
        <title>Complete genome sequence of Streptomyces niveus SCSIO 3406.</title>
        <authorList>
            <person name="Zhu Q."/>
            <person name="Cheng W."/>
            <person name="Song Y."/>
            <person name="Li Q."/>
            <person name="Ju J."/>
        </authorList>
    </citation>
    <scope>NUCLEOTIDE SEQUENCE [LARGE SCALE GENOMIC DNA]</scope>
    <source>
        <strain evidence="3 4">SCSIO 3406</strain>
    </source>
</reference>
<feature type="region of interest" description="Disordered" evidence="1">
    <location>
        <begin position="208"/>
        <end position="244"/>
    </location>
</feature>
<feature type="transmembrane region" description="Helical" evidence="2">
    <location>
        <begin position="135"/>
        <end position="156"/>
    </location>
</feature>
<name>A0A1U9QMW7_STRNV</name>